<evidence type="ECO:0000256" key="10">
    <source>
        <dbReference type="SAM" id="MobiDB-lite"/>
    </source>
</evidence>
<evidence type="ECO:0000256" key="9">
    <source>
        <dbReference type="HAMAP-Rule" id="MF_00236"/>
    </source>
</evidence>
<organism evidence="11 12">
    <name type="scientific">Halarsenatibacter silvermanii</name>
    <dbReference type="NCBI Taxonomy" id="321763"/>
    <lineage>
        <taxon>Bacteria</taxon>
        <taxon>Bacillati</taxon>
        <taxon>Bacillota</taxon>
        <taxon>Clostridia</taxon>
        <taxon>Halanaerobiales</taxon>
        <taxon>Halarsenatibacteraceae</taxon>
        <taxon>Halarsenatibacter</taxon>
    </lineage>
</organism>
<sequence length="64" mass="7000">MFGLGAPELAIVLVIVLVIFGPSRLPEIGRAIGSGIRELKDASKEVEEATKFEEEEEDSENKLE</sequence>
<dbReference type="EMBL" id="FNGO01000012">
    <property type="protein sequence ID" value="SDL93595.1"/>
    <property type="molecule type" value="Genomic_DNA"/>
</dbReference>
<dbReference type="Gene3D" id="1.20.5.3310">
    <property type="match status" value="1"/>
</dbReference>
<dbReference type="InterPro" id="IPR006312">
    <property type="entry name" value="TatA/E"/>
</dbReference>
<comment type="subunit">
    <text evidence="9">Forms a complex with TatC.</text>
</comment>
<evidence type="ECO:0000256" key="4">
    <source>
        <dbReference type="ARBA" id="ARBA00022692"/>
    </source>
</evidence>
<evidence type="ECO:0000256" key="5">
    <source>
        <dbReference type="ARBA" id="ARBA00022927"/>
    </source>
</evidence>
<dbReference type="GO" id="GO:0043953">
    <property type="term" value="P:protein transport by the Tat complex"/>
    <property type="evidence" value="ECO:0007669"/>
    <property type="project" value="UniProtKB-UniRule"/>
</dbReference>
<evidence type="ECO:0000256" key="3">
    <source>
        <dbReference type="ARBA" id="ARBA00022475"/>
    </source>
</evidence>
<evidence type="ECO:0000256" key="6">
    <source>
        <dbReference type="ARBA" id="ARBA00022989"/>
    </source>
</evidence>
<dbReference type="GO" id="GO:0008320">
    <property type="term" value="F:protein transmembrane transporter activity"/>
    <property type="evidence" value="ECO:0007669"/>
    <property type="project" value="UniProtKB-UniRule"/>
</dbReference>
<dbReference type="AlphaFoldDB" id="A0A1G9P5Y7"/>
<keyword evidence="4 9" id="KW-0812">Transmembrane</keyword>
<dbReference type="NCBIfam" id="NF011430">
    <property type="entry name" value="PRK14861.1"/>
    <property type="match status" value="1"/>
</dbReference>
<comment type="function">
    <text evidence="9">Part of the twin-arginine translocation (Tat) system that transports large folded proteins containing a characteristic twin-arginine motif in their signal peptide across membranes. TatA could form the protein-conducting channel of the Tat system.</text>
</comment>
<evidence type="ECO:0000256" key="7">
    <source>
        <dbReference type="ARBA" id="ARBA00023010"/>
    </source>
</evidence>
<dbReference type="InterPro" id="IPR003369">
    <property type="entry name" value="TatA/B/E"/>
</dbReference>
<evidence type="ECO:0000313" key="12">
    <source>
        <dbReference type="Proteomes" id="UP000199476"/>
    </source>
</evidence>
<evidence type="ECO:0000256" key="1">
    <source>
        <dbReference type="ARBA" id="ARBA00004162"/>
    </source>
</evidence>
<dbReference type="PANTHER" id="PTHR42982">
    <property type="entry name" value="SEC-INDEPENDENT PROTEIN TRANSLOCASE PROTEIN TATA"/>
    <property type="match status" value="1"/>
</dbReference>
<feature type="compositionally biased region" description="Acidic residues" evidence="10">
    <location>
        <begin position="53"/>
        <end position="64"/>
    </location>
</feature>
<keyword evidence="8 9" id="KW-0472">Membrane</keyword>
<dbReference type="STRING" id="321763.SAMN04488692_1125"/>
<dbReference type="NCBIfam" id="TIGR01411">
    <property type="entry name" value="tatAE"/>
    <property type="match status" value="1"/>
</dbReference>
<dbReference type="Proteomes" id="UP000199476">
    <property type="component" value="Unassembled WGS sequence"/>
</dbReference>
<proteinExistence type="inferred from homology"/>
<comment type="subcellular location">
    <subcellularLocation>
        <location evidence="1 9">Cell membrane</location>
        <topology evidence="1 9">Single-pass membrane protein</topology>
    </subcellularLocation>
</comment>
<keyword evidence="2 9" id="KW-0813">Transport</keyword>
<accession>A0A1G9P5Y7</accession>
<name>A0A1G9P5Y7_9FIRM</name>
<feature type="transmembrane region" description="Helical" evidence="9">
    <location>
        <begin position="6"/>
        <end position="25"/>
    </location>
</feature>
<protein>
    <recommendedName>
        <fullName evidence="9">Sec-independent protein translocase protein TatA</fullName>
    </recommendedName>
</protein>
<reference evidence="11 12" key="1">
    <citation type="submission" date="2016-10" db="EMBL/GenBank/DDBJ databases">
        <authorList>
            <person name="de Groot N.N."/>
        </authorList>
    </citation>
    <scope>NUCLEOTIDE SEQUENCE [LARGE SCALE GENOMIC DNA]</scope>
    <source>
        <strain evidence="11 12">SLAS-1</strain>
    </source>
</reference>
<dbReference type="Pfam" id="PF02416">
    <property type="entry name" value="TatA_B_E"/>
    <property type="match status" value="1"/>
</dbReference>
<evidence type="ECO:0000256" key="8">
    <source>
        <dbReference type="ARBA" id="ARBA00023136"/>
    </source>
</evidence>
<dbReference type="PANTHER" id="PTHR42982:SF1">
    <property type="entry name" value="SEC-INDEPENDENT PROTEIN TRANSLOCASE PROTEIN TATA"/>
    <property type="match status" value="1"/>
</dbReference>
<gene>
    <name evidence="9" type="primary">tatA</name>
    <name evidence="11" type="ORF">SAMN04488692_1125</name>
</gene>
<keyword evidence="12" id="KW-1185">Reference proteome</keyword>
<feature type="region of interest" description="Disordered" evidence="10">
    <location>
        <begin position="45"/>
        <end position="64"/>
    </location>
</feature>
<dbReference type="HAMAP" id="MF_00236">
    <property type="entry name" value="TatA_E"/>
    <property type="match status" value="1"/>
</dbReference>
<keyword evidence="5 9" id="KW-0653">Protein transport</keyword>
<keyword evidence="6 9" id="KW-1133">Transmembrane helix</keyword>
<evidence type="ECO:0000256" key="2">
    <source>
        <dbReference type="ARBA" id="ARBA00022448"/>
    </source>
</evidence>
<dbReference type="GO" id="GO:0033281">
    <property type="term" value="C:TAT protein transport complex"/>
    <property type="evidence" value="ECO:0007669"/>
    <property type="project" value="UniProtKB-UniRule"/>
</dbReference>
<dbReference type="PRINTS" id="PR01506">
    <property type="entry name" value="TATBPROTEIN"/>
</dbReference>
<keyword evidence="7 9" id="KW-0811">Translocation</keyword>
<evidence type="ECO:0000313" key="11">
    <source>
        <dbReference type="EMBL" id="SDL93595.1"/>
    </source>
</evidence>
<comment type="similarity">
    <text evidence="9">Belongs to the TatA/E family.</text>
</comment>
<dbReference type="RefSeq" id="WP_089760331.1">
    <property type="nucleotide sequence ID" value="NZ_FNGO01000012.1"/>
</dbReference>
<keyword evidence="3 9" id="KW-1003">Cell membrane</keyword>